<sequence length="406" mass="46011">MPFWTAITSSLKSLSTRAPGVASVPKPLEDARSFPTSGFKTIEDDQAIEEEELPDYQAHRFYPVRLGEVFQSRYQIVAKLGFGSSSTSWLARDLRDHQYVALKVYVHTSSHRGRGNIRRLLDSFEITGEHGKHLVLVFEAAQMSLRDMKLVFRPEGFDEDFVRGAITELLQALDFLHTHGEVVHTDVHPGNMLLGAYDNQMFEKLEEMEFASPVPRKPITPTRTIYLSRLMRPKEGPMLLSDFGEARIGPGPHGGDIMPLEYRAPETLLYIGWSYPVDIWSVGLTAWDLLEPRKLFTARDDDGDLYDAAHLAQLIAALGPPPPEFLARNPERKADFWDEHAAGNWLGLAPIPDGRTMEALESRLENNSGFLRFIRRALTWMPEQRATAKDLLQDPWLTGRKLKGLY</sequence>
<dbReference type="GO" id="GO:0000245">
    <property type="term" value="P:spliceosomal complex assembly"/>
    <property type="evidence" value="ECO:0007669"/>
    <property type="project" value="TreeGrafter"/>
</dbReference>
<comment type="caution">
    <text evidence="10">The sequence shown here is derived from an EMBL/GenBank/DDBJ whole genome shotgun (WGS) entry which is preliminary data.</text>
</comment>
<dbReference type="RefSeq" id="XP_043122828.1">
    <property type="nucleotide sequence ID" value="XM_043266893.1"/>
</dbReference>
<feature type="domain" description="Protein kinase" evidence="9">
    <location>
        <begin position="74"/>
        <end position="397"/>
    </location>
</feature>
<evidence type="ECO:0000256" key="4">
    <source>
        <dbReference type="ARBA" id="ARBA00022741"/>
    </source>
</evidence>
<keyword evidence="2" id="KW-0723">Serine/threonine-protein kinase</keyword>
<dbReference type="Gene3D" id="1.10.510.10">
    <property type="entry name" value="Transferase(Phosphotransferase) domain 1"/>
    <property type="match status" value="1"/>
</dbReference>
<dbReference type="Proteomes" id="UP000710440">
    <property type="component" value="Unassembled WGS sequence"/>
</dbReference>
<dbReference type="SUPFAM" id="SSF56112">
    <property type="entry name" value="Protein kinase-like (PK-like)"/>
    <property type="match status" value="1"/>
</dbReference>
<reference evidence="10 11" key="1">
    <citation type="submission" date="2021-02" db="EMBL/GenBank/DDBJ databases">
        <title>Pan-genome distribution and transcriptional activeness of fungal secondary metabolism genes in Aspergillus section Fumigati.</title>
        <authorList>
            <person name="Takahashi H."/>
            <person name="Umemura M."/>
            <person name="Ninomiya A."/>
            <person name="Kusuya Y."/>
            <person name="Urayama S."/>
            <person name="Shimizu M."/>
            <person name="Watanabe A."/>
            <person name="Kamei K."/>
            <person name="Yaguchi T."/>
            <person name="Hagiwara D."/>
        </authorList>
    </citation>
    <scope>NUCLEOTIDE SEQUENCE [LARGE SCALE GENOMIC DNA]</scope>
    <source>
        <strain evidence="10 11">IFM 47045</strain>
    </source>
</reference>
<keyword evidence="4" id="KW-0547">Nucleotide-binding</keyword>
<evidence type="ECO:0000256" key="7">
    <source>
        <dbReference type="ARBA" id="ARBA00047899"/>
    </source>
</evidence>
<keyword evidence="3" id="KW-0808">Transferase</keyword>
<dbReference type="OrthoDB" id="5979581at2759"/>
<dbReference type="InterPro" id="IPR000719">
    <property type="entry name" value="Prot_kinase_dom"/>
</dbReference>
<evidence type="ECO:0000256" key="6">
    <source>
        <dbReference type="ARBA" id="ARBA00022840"/>
    </source>
</evidence>
<dbReference type="PANTHER" id="PTHR47634:SF9">
    <property type="entry name" value="PROTEIN KINASE DOMAIN-CONTAINING PROTEIN-RELATED"/>
    <property type="match status" value="1"/>
</dbReference>
<dbReference type="SMART" id="SM00220">
    <property type="entry name" value="S_TKc"/>
    <property type="match status" value="1"/>
</dbReference>
<comment type="catalytic activity">
    <reaction evidence="7">
        <text>L-threonyl-[protein] + ATP = O-phospho-L-threonyl-[protein] + ADP + H(+)</text>
        <dbReference type="Rhea" id="RHEA:46608"/>
        <dbReference type="Rhea" id="RHEA-COMP:11060"/>
        <dbReference type="Rhea" id="RHEA-COMP:11605"/>
        <dbReference type="ChEBI" id="CHEBI:15378"/>
        <dbReference type="ChEBI" id="CHEBI:30013"/>
        <dbReference type="ChEBI" id="CHEBI:30616"/>
        <dbReference type="ChEBI" id="CHEBI:61977"/>
        <dbReference type="ChEBI" id="CHEBI:456216"/>
        <dbReference type="EC" id="2.7.11.1"/>
    </reaction>
</comment>
<comment type="catalytic activity">
    <reaction evidence="8">
        <text>L-seryl-[protein] + ATP = O-phospho-L-seryl-[protein] + ADP + H(+)</text>
        <dbReference type="Rhea" id="RHEA:17989"/>
        <dbReference type="Rhea" id="RHEA-COMP:9863"/>
        <dbReference type="Rhea" id="RHEA-COMP:11604"/>
        <dbReference type="ChEBI" id="CHEBI:15378"/>
        <dbReference type="ChEBI" id="CHEBI:29999"/>
        <dbReference type="ChEBI" id="CHEBI:30616"/>
        <dbReference type="ChEBI" id="CHEBI:83421"/>
        <dbReference type="ChEBI" id="CHEBI:456216"/>
        <dbReference type="EC" id="2.7.11.1"/>
    </reaction>
</comment>
<dbReference type="InterPro" id="IPR011009">
    <property type="entry name" value="Kinase-like_dom_sf"/>
</dbReference>
<dbReference type="Pfam" id="PF00069">
    <property type="entry name" value="Pkinase"/>
    <property type="match status" value="1"/>
</dbReference>
<evidence type="ECO:0000313" key="10">
    <source>
        <dbReference type="EMBL" id="GIJ99641.1"/>
    </source>
</evidence>
<dbReference type="PANTHER" id="PTHR47634">
    <property type="entry name" value="PROTEIN KINASE DOMAIN-CONTAINING PROTEIN-RELATED"/>
    <property type="match status" value="1"/>
</dbReference>
<evidence type="ECO:0000256" key="8">
    <source>
        <dbReference type="ARBA" id="ARBA00048679"/>
    </source>
</evidence>
<gene>
    <name evidence="10" type="ORF">Aspvir_003642</name>
</gene>
<dbReference type="GO" id="GO:0005524">
    <property type="term" value="F:ATP binding"/>
    <property type="evidence" value="ECO:0007669"/>
    <property type="project" value="UniProtKB-KW"/>
</dbReference>
<name>A0A9P3BUJ3_ASPVI</name>
<dbReference type="GO" id="GO:0005634">
    <property type="term" value="C:nucleus"/>
    <property type="evidence" value="ECO:0007669"/>
    <property type="project" value="TreeGrafter"/>
</dbReference>
<keyword evidence="11" id="KW-1185">Reference proteome</keyword>
<dbReference type="EC" id="2.7.11.1" evidence="1"/>
<proteinExistence type="predicted"/>
<evidence type="ECO:0000256" key="2">
    <source>
        <dbReference type="ARBA" id="ARBA00022527"/>
    </source>
</evidence>
<organism evidence="10 11">
    <name type="scientific">Aspergillus viridinutans</name>
    <dbReference type="NCBI Taxonomy" id="75553"/>
    <lineage>
        <taxon>Eukaryota</taxon>
        <taxon>Fungi</taxon>
        <taxon>Dikarya</taxon>
        <taxon>Ascomycota</taxon>
        <taxon>Pezizomycotina</taxon>
        <taxon>Eurotiomycetes</taxon>
        <taxon>Eurotiomycetidae</taxon>
        <taxon>Eurotiales</taxon>
        <taxon>Aspergillaceae</taxon>
        <taxon>Aspergillus</taxon>
        <taxon>Aspergillus subgen. Fumigati</taxon>
    </lineage>
</organism>
<dbReference type="InterPro" id="IPR051334">
    <property type="entry name" value="SRPK"/>
</dbReference>
<accession>A0A9P3BUJ3</accession>
<dbReference type="Gene3D" id="3.30.200.20">
    <property type="entry name" value="Phosphorylase Kinase, domain 1"/>
    <property type="match status" value="2"/>
</dbReference>
<dbReference type="GO" id="GO:0050684">
    <property type="term" value="P:regulation of mRNA processing"/>
    <property type="evidence" value="ECO:0007669"/>
    <property type="project" value="TreeGrafter"/>
</dbReference>
<evidence type="ECO:0000256" key="5">
    <source>
        <dbReference type="ARBA" id="ARBA00022777"/>
    </source>
</evidence>
<keyword evidence="5" id="KW-0418">Kinase</keyword>
<dbReference type="GeneID" id="66931624"/>
<dbReference type="GO" id="GO:0005737">
    <property type="term" value="C:cytoplasm"/>
    <property type="evidence" value="ECO:0007669"/>
    <property type="project" value="TreeGrafter"/>
</dbReference>
<evidence type="ECO:0000256" key="3">
    <source>
        <dbReference type="ARBA" id="ARBA00022679"/>
    </source>
</evidence>
<dbReference type="GO" id="GO:0004674">
    <property type="term" value="F:protein serine/threonine kinase activity"/>
    <property type="evidence" value="ECO:0007669"/>
    <property type="project" value="UniProtKB-KW"/>
</dbReference>
<dbReference type="EMBL" id="BOPL01000002">
    <property type="protein sequence ID" value="GIJ99641.1"/>
    <property type="molecule type" value="Genomic_DNA"/>
</dbReference>
<dbReference type="PROSITE" id="PS50011">
    <property type="entry name" value="PROTEIN_KINASE_DOM"/>
    <property type="match status" value="1"/>
</dbReference>
<protein>
    <recommendedName>
        <fullName evidence="1">non-specific serine/threonine protein kinase</fullName>
        <ecNumber evidence="1">2.7.11.1</ecNumber>
    </recommendedName>
</protein>
<evidence type="ECO:0000313" key="11">
    <source>
        <dbReference type="Proteomes" id="UP000710440"/>
    </source>
</evidence>
<keyword evidence="6" id="KW-0067">ATP-binding</keyword>
<dbReference type="AlphaFoldDB" id="A0A9P3BUJ3"/>
<evidence type="ECO:0000256" key="1">
    <source>
        <dbReference type="ARBA" id="ARBA00012513"/>
    </source>
</evidence>
<evidence type="ECO:0000259" key="9">
    <source>
        <dbReference type="PROSITE" id="PS50011"/>
    </source>
</evidence>